<dbReference type="GO" id="GO:0016747">
    <property type="term" value="F:acyltransferase activity, transferring groups other than amino-acyl groups"/>
    <property type="evidence" value="ECO:0007669"/>
    <property type="project" value="InterPro"/>
</dbReference>
<dbReference type="Pfam" id="PF00583">
    <property type="entry name" value="Acetyltransf_1"/>
    <property type="match status" value="1"/>
</dbReference>
<proteinExistence type="predicted"/>
<reference evidence="2 3" key="1">
    <citation type="submission" date="2019-06" db="EMBL/GenBank/DDBJ databases">
        <title>A novel species of marine bacteria.</title>
        <authorList>
            <person name="Wang Y."/>
        </authorList>
    </citation>
    <scope>NUCLEOTIDE SEQUENCE [LARGE SCALE GENOMIC DNA]</scope>
    <source>
        <strain evidence="2 3">MA1-10</strain>
    </source>
</reference>
<comment type="caution">
    <text evidence="2">The sequence shown here is derived from an EMBL/GenBank/DDBJ whole genome shotgun (WGS) entry which is preliminary data.</text>
</comment>
<name>A0A545SNR5_9RHOB</name>
<sequence>MKSLEFATDLMVQDGQTEIQRFDDRFVQRTPDEPNYWFGNRVVFNEQPKSADDLIAQFHTDLPEAKHICISWDVPNLSIQSVRDVFESTGLRVEQGDVLALRQDLMRVDVPEGITVRPLVSASDWRQSEAIGRLDLLNDGAPEAGLDTFLMNKTIARQDQIAKGLGQWFGAFDGDTLAGDMGIFNDDRLIRYQSVQTHAAYRRRGICSSLLCICLDWAKSRAPDALPVIVANADTDAGRLYRRAGFTLAETTVAAYRPPK</sequence>
<evidence type="ECO:0000259" key="1">
    <source>
        <dbReference type="PROSITE" id="PS51186"/>
    </source>
</evidence>
<dbReference type="Proteomes" id="UP000315816">
    <property type="component" value="Unassembled WGS sequence"/>
</dbReference>
<organism evidence="2 3">
    <name type="scientific">Aliiroseovarius halocynthiae</name>
    <dbReference type="NCBI Taxonomy" id="985055"/>
    <lineage>
        <taxon>Bacteria</taxon>
        <taxon>Pseudomonadati</taxon>
        <taxon>Pseudomonadota</taxon>
        <taxon>Alphaproteobacteria</taxon>
        <taxon>Rhodobacterales</taxon>
        <taxon>Paracoccaceae</taxon>
        <taxon>Aliiroseovarius</taxon>
    </lineage>
</organism>
<keyword evidence="2" id="KW-0808">Transferase</keyword>
<dbReference type="RefSeq" id="WP_142854284.1">
    <property type="nucleotide sequence ID" value="NZ_FXWW01000005.1"/>
</dbReference>
<accession>A0A545SNR5</accession>
<dbReference type="InterPro" id="IPR000182">
    <property type="entry name" value="GNAT_dom"/>
</dbReference>
<evidence type="ECO:0000313" key="2">
    <source>
        <dbReference type="EMBL" id="TQV66619.1"/>
    </source>
</evidence>
<dbReference type="Gene3D" id="3.40.630.30">
    <property type="match status" value="1"/>
</dbReference>
<dbReference type="OrthoDB" id="9796919at2"/>
<feature type="domain" description="N-acetyltransferase" evidence="1">
    <location>
        <begin position="114"/>
        <end position="260"/>
    </location>
</feature>
<gene>
    <name evidence="2" type="ORF">FIL88_12905</name>
</gene>
<dbReference type="EMBL" id="VICH01000009">
    <property type="protein sequence ID" value="TQV66619.1"/>
    <property type="molecule type" value="Genomic_DNA"/>
</dbReference>
<dbReference type="SUPFAM" id="SSF55729">
    <property type="entry name" value="Acyl-CoA N-acyltransferases (Nat)"/>
    <property type="match status" value="1"/>
</dbReference>
<dbReference type="InterPro" id="IPR016181">
    <property type="entry name" value="Acyl_CoA_acyltransferase"/>
</dbReference>
<dbReference type="PROSITE" id="PS51186">
    <property type="entry name" value="GNAT"/>
    <property type="match status" value="1"/>
</dbReference>
<dbReference type="AlphaFoldDB" id="A0A545SNR5"/>
<evidence type="ECO:0000313" key="3">
    <source>
        <dbReference type="Proteomes" id="UP000315816"/>
    </source>
</evidence>
<keyword evidence="3" id="KW-1185">Reference proteome</keyword>
<dbReference type="CDD" id="cd04301">
    <property type="entry name" value="NAT_SF"/>
    <property type="match status" value="1"/>
</dbReference>
<protein>
    <submittedName>
        <fullName evidence="2">GNAT family N-acetyltransferase</fullName>
    </submittedName>
</protein>